<organism evidence="3 4">
    <name type="scientific">Streptomyces marispadix</name>
    <dbReference type="NCBI Taxonomy" id="2922868"/>
    <lineage>
        <taxon>Bacteria</taxon>
        <taxon>Bacillati</taxon>
        <taxon>Actinomycetota</taxon>
        <taxon>Actinomycetes</taxon>
        <taxon>Kitasatosporales</taxon>
        <taxon>Streptomycetaceae</taxon>
        <taxon>Streptomyces</taxon>
    </lineage>
</organism>
<evidence type="ECO:0000313" key="3">
    <source>
        <dbReference type="EMBL" id="MCH6161694.1"/>
    </source>
</evidence>
<evidence type="ECO:0008006" key="5">
    <source>
        <dbReference type="Google" id="ProtNLM"/>
    </source>
</evidence>
<evidence type="ECO:0000256" key="2">
    <source>
        <dbReference type="SAM" id="SignalP"/>
    </source>
</evidence>
<sequence>MRKTKSTVVALSTVAALLATGGAAAAVATTGGDLSPASSTEATQAQSQTQKHKDRRGHGKRGHGKHKRLAKHAPKGDGAKVLCKRAPKIDKRIDRLQKRLDGGVRTRGSLDRLEKRIDNAKKAGHEVVADFLNDRLDDRRALKVRLKDREEGLKKVRAWCATQDDGKSEKNGGESQDSGEGQSQSSETTQG</sequence>
<dbReference type="EMBL" id="JAKWJU010000002">
    <property type="protein sequence ID" value="MCH6161694.1"/>
    <property type="molecule type" value="Genomic_DNA"/>
</dbReference>
<gene>
    <name evidence="3" type="ORF">MMA15_15230</name>
</gene>
<feature type="signal peptide" evidence="2">
    <location>
        <begin position="1"/>
        <end position="25"/>
    </location>
</feature>
<feature type="compositionally biased region" description="Low complexity" evidence="1">
    <location>
        <begin position="30"/>
        <end position="49"/>
    </location>
</feature>
<keyword evidence="4" id="KW-1185">Reference proteome</keyword>
<dbReference type="Proteomes" id="UP001166784">
    <property type="component" value="Unassembled WGS sequence"/>
</dbReference>
<feature type="compositionally biased region" description="Low complexity" evidence="1">
    <location>
        <begin position="173"/>
        <end position="191"/>
    </location>
</feature>
<reference evidence="3" key="2">
    <citation type="journal article" date="2023" name="Int. J. Syst. Evol. Microbiol.">
        <title>Streptomyces marispadix sp. nov., isolated from marine beach sediment of the Northern Coast of Portugal.</title>
        <authorList>
            <person name="dos Santos J.D.N."/>
            <person name="Vitorino I.R."/>
            <person name="Kallscheuer N."/>
            <person name="Srivastava A."/>
            <person name="Krautwurst S."/>
            <person name="Marz M."/>
            <person name="Jogler C."/>
            <person name="Lobo Da Cunha A."/>
            <person name="Catita J."/>
            <person name="Goncalves H."/>
            <person name="Gonzalez I."/>
            <person name="Reyes F."/>
            <person name="Lage O.M."/>
        </authorList>
    </citation>
    <scope>NUCLEOTIDE SEQUENCE</scope>
    <source>
        <strain evidence="3">M600PL45_2</strain>
    </source>
</reference>
<feature type="region of interest" description="Disordered" evidence="1">
    <location>
        <begin position="30"/>
        <end position="78"/>
    </location>
</feature>
<protein>
    <recommendedName>
        <fullName evidence="5">LTXXQ motif family protein</fullName>
    </recommendedName>
</protein>
<accession>A0ABS9SZK4</accession>
<reference evidence="3" key="1">
    <citation type="submission" date="2022-03" db="EMBL/GenBank/DDBJ databases">
        <authorList>
            <person name="Santos J.D.N."/>
            <person name="Kallscheuer N."/>
            <person name="Jogler C."/>
            <person name="Lage O.M."/>
        </authorList>
    </citation>
    <scope>NUCLEOTIDE SEQUENCE</scope>
    <source>
        <strain evidence="3">M600PL45_2</strain>
    </source>
</reference>
<comment type="caution">
    <text evidence="3">The sequence shown here is derived from an EMBL/GenBank/DDBJ whole genome shotgun (WGS) entry which is preliminary data.</text>
</comment>
<dbReference type="RefSeq" id="WP_241060298.1">
    <property type="nucleotide sequence ID" value="NZ_JAKWJU010000002.1"/>
</dbReference>
<evidence type="ECO:0000256" key="1">
    <source>
        <dbReference type="SAM" id="MobiDB-lite"/>
    </source>
</evidence>
<feature type="region of interest" description="Disordered" evidence="1">
    <location>
        <begin position="158"/>
        <end position="191"/>
    </location>
</feature>
<feature type="compositionally biased region" description="Basic residues" evidence="1">
    <location>
        <begin position="50"/>
        <end position="73"/>
    </location>
</feature>
<keyword evidence="2" id="KW-0732">Signal</keyword>
<evidence type="ECO:0000313" key="4">
    <source>
        <dbReference type="Proteomes" id="UP001166784"/>
    </source>
</evidence>
<name>A0ABS9SZK4_9ACTN</name>
<feature type="chain" id="PRO_5046348770" description="LTXXQ motif family protein" evidence="2">
    <location>
        <begin position="26"/>
        <end position="191"/>
    </location>
</feature>
<proteinExistence type="predicted"/>